<gene>
    <name evidence="1" type="ORF">POTOM_019567</name>
</gene>
<keyword evidence="2" id="KW-1185">Reference proteome</keyword>
<name>A0A8X8D2Q3_POPTO</name>
<comment type="caution">
    <text evidence="1">The sequence shown here is derived from an EMBL/GenBank/DDBJ whole genome shotgun (WGS) entry which is preliminary data.</text>
</comment>
<accession>A0A8X8D2Q3</accession>
<dbReference type="Proteomes" id="UP000886885">
    <property type="component" value="Chromosome 5A"/>
</dbReference>
<organism evidence="1 2">
    <name type="scientific">Populus tomentosa</name>
    <name type="common">Chinese white poplar</name>
    <dbReference type="NCBI Taxonomy" id="118781"/>
    <lineage>
        <taxon>Eukaryota</taxon>
        <taxon>Viridiplantae</taxon>
        <taxon>Streptophyta</taxon>
        <taxon>Embryophyta</taxon>
        <taxon>Tracheophyta</taxon>
        <taxon>Spermatophyta</taxon>
        <taxon>Magnoliopsida</taxon>
        <taxon>eudicotyledons</taxon>
        <taxon>Gunneridae</taxon>
        <taxon>Pentapetalae</taxon>
        <taxon>rosids</taxon>
        <taxon>fabids</taxon>
        <taxon>Malpighiales</taxon>
        <taxon>Salicaceae</taxon>
        <taxon>Saliceae</taxon>
        <taxon>Populus</taxon>
    </lineage>
</organism>
<evidence type="ECO:0000313" key="2">
    <source>
        <dbReference type="Proteomes" id="UP000886885"/>
    </source>
</evidence>
<proteinExistence type="predicted"/>
<reference evidence="1" key="1">
    <citation type="journal article" date="2020" name="bioRxiv">
        <title>Hybrid origin of Populus tomentosa Carr. identified through genome sequencing and phylogenomic analysis.</title>
        <authorList>
            <person name="An X."/>
            <person name="Gao K."/>
            <person name="Chen Z."/>
            <person name="Li J."/>
            <person name="Yang X."/>
            <person name="Yang X."/>
            <person name="Zhou J."/>
            <person name="Guo T."/>
            <person name="Zhao T."/>
            <person name="Huang S."/>
            <person name="Miao D."/>
            <person name="Khan W.U."/>
            <person name="Rao P."/>
            <person name="Ye M."/>
            <person name="Lei B."/>
            <person name="Liao W."/>
            <person name="Wang J."/>
            <person name="Ji L."/>
            <person name="Li Y."/>
            <person name="Guo B."/>
            <person name="Mustafa N.S."/>
            <person name="Li S."/>
            <person name="Yun Q."/>
            <person name="Keller S.R."/>
            <person name="Mao J."/>
            <person name="Zhang R."/>
            <person name="Strauss S.H."/>
        </authorList>
    </citation>
    <scope>NUCLEOTIDE SEQUENCE</scope>
    <source>
        <strain evidence="1">GM15</strain>
        <tissue evidence="1">Leaf</tissue>
    </source>
</reference>
<protein>
    <submittedName>
        <fullName evidence="1">Uncharacterized protein</fullName>
    </submittedName>
</protein>
<sequence length="199" mass="22149">MAYVERGVFFSTIWKRQMRTEKDLVLARNGMVAQEVLGVDHMVAAHVAHPGGWTMLEGLTIVPCLPVAHAVANVLRWWFPLSTKPNLLLGDWSIVMNAHIDISSITIHVSDDVQFRASNPAEMDNSMCAPQKHSDQRLDKNVIASPVFLEPPPDLAVGPHYKLVVGRRITPLRTLSSKFNGLESLDRDLAFGSVFPIFL</sequence>
<dbReference type="EMBL" id="JAAWWB010000009">
    <property type="protein sequence ID" value="KAG6776064.1"/>
    <property type="molecule type" value="Genomic_DNA"/>
</dbReference>
<dbReference type="AlphaFoldDB" id="A0A8X8D2Q3"/>
<evidence type="ECO:0000313" key="1">
    <source>
        <dbReference type="EMBL" id="KAG6776064.1"/>
    </source>
</evidence>